<protein>
    <submittedName>
        <fullName evidence="2">Uncharacterized protein</fullName>
    </submittedName>
</protein>
<feature type="region of interest" description="Disordered" evidence="1">
    <location>
        <begin position="67"/>
        <end position="172"/>
    </location>
</feature>
<dbReference type="EMBL" id="UYJE01006131">
    <property type="protein sequence ID" value="VDI43303.1"/>
    <property type="molecule type" value="Genomic_DNA"/>
</dbReference>
<evidence type="ECO:0000313" key="3">
    <source>
        <dbReference type="Proteomes" id="UP000596742"/>
    </source>
</evidence>
<feature type="compositionally biased region" description="Basic and acidic residues" evidence="1">
    <location>
        <begin position="75"/>
        <end position="156"/>
    </location>
</feature>
<accession>A0A8B6F1S5</accession>
<keyword evidence="3" id="KW-1185">Reference proteome</keyword>
<reference evidence="2" key="1">
    <citation type="submission" date="2018-11" db="EMBL/GenBank/DDBJ databases">
        <authorList>
            <person name="Alioto T."/>
            <person name="Alioto T."/>
        </authorList>
    </citation>
    <scope>NUCLEOTIDE SEQUENCE</scope>
</reference>
<comment type="caution">
    <text evidence="2">The sequence shown here is derived from an EMBL/GenBank/DDBJ whole genome shotgun (WGS) entry which is preliminary data.</text>
</comment>
<evidence type="ECO:0000313" key="2">
    <source>
        <dbReference type="EMBL" id="VDI43303.1"/>
    </source>
</evidence>
<name>A0A8B6F1S5_MYTGA</name>
<dbReference type="Proteomes" id="UP000596742">
    <property type="component" value="Unassembled WGS sequence"/>
</dbReference>
<sequence>MNKYATRSGLRDLQIGGMMKTTFYEYDPYKQRNSLTLFSKYEKLLNCHIVLRLISIFFAYLPSKKETTKQSTDVLDNHKTTARKNESKDIQDEITSEKQPDDNNAKEIEKANTSEDRNDMHTNGEERQRIDDGNRKEEERRREMEKDDSNRKEPSKKMPGKCIGPKSTEQTNEIWIIIEQQRRTRPKPEQANGTRTKTEQANGMKITIEQQNEAQITIEQQNGAKITIEQQNRTKITIEQQNRTKITIERQNGTGIKIGQQKEKLINTEEWNGINTLTQRRKWKKAIVELKKVTPQIAK</sequence>
<dbReference type="AlphaFoldDB" id="A0A8B6F1S5"/>
<organism evidence="2 3">
    <name type="scientific">Mytilus galloprovincialis</name>
    <name type="common">Mediterranean mussel</name>
    <dbReference type="NCBI Taxonomy" id="29158"/>
    <lineage>
        <taxon>Eukaryota</taxon>
        <taxon>Metazoa</taxon>
        <taxon>Spiralia</taxon>
        <taxon>Lophotrochozoa</taxon>
        <taxon>Mollusca</taxon>
        <taxon>Bivalvia</taxon>
        <taxon>Autobranchia</taxon>
        <taxon>Pteriomorphia</taxon>
        <taxon>Mytilida</taxon>
        <taxon>Mytiloidea</taxon>
        <taxon>Mytilidae</taxon>
        <taxon>Mytilinae</taxon>
        <taxon>Mytilus</taxon>
    </lineage>
</organism>
<proteinExistence type="predicted"/>
<gene>
    <name evidence="2" type="ORF">MGAL_10B014554</name>
</gene>
<evidence type="ECO:0000256" key="1">
    <source>
        <dbReference type="SAM" id="MobiDB-lite"/>
    </source>
</evidence>